<evidence type="ECO:0000313" key="2">
    <source>
        <dbReference type="EMBL" id="MED6126303.1"/>
    </source>
</evidence>
<accession>A0ABU6RR96</accession>
<reference evidence="2 3" key="1">
    <citation type="journal article" date="2023" name="Plants (Basel)">
        <title>Bridging the Gap: Combining Genomics and Transcriptomics Approaches to Understand Stylosanthes scabra, an Orphan Legume from the Brazilian Caatinga.</title>
        <authorList>
            <person name="Ferreira-Neto J.R.C."/>
            <person name="da Silva M.D."/>
            <person name="Binneck E."/>
            <person name="de Melo N.F."/>
            <person name="da Silva R.H."/>
            <person name="de Melo A.L.T.M."/>
            <person name="Pandolfi V."/>
            <person name="Bustamante F.O."/>
            <person name="Brasileiro-Vidal A.C."/>
            <person name="Benko-Iseppon A.M."/>
        </authorList>
    </citation>
    <scope>NUCLEOTIDE SEQUENCE [LARGE SCALE GENOMIC DNA]</scope>
    <source>
        <tissue evidence="2">Leaves</tissue>
    </source>
</reference>
<dbReference type="EMBL" id="JASCZI010031238">
    <property type="protein sequence ID" value="MED6126303.1"/>
    <property type="molecule type" value="Genomic_DNA"/>
</dbReference>
<proteinExistence type="predicted"/>
<evidence type="ECO:0000256" key="1">
    <source>
        <dbReference type="SAM" id="MobiDB-lite"/>
    </source>
</evidence>
<keyword evidence="3" id="KW-1185">Reference proteome</keyword>
<organism evidence="2 3">
    <name type="scientific">Stylosanthes scabra</name>
    <dbReference type="NCBI Taxonomy" id="79078"/>
    <lineage>
        <taxon>Eukaryota</taxon>
        <taxon>Viridiplantae</taxon>
        <taxon>Streptophyta</taxon>
        <taxon>Embryophyta</taxon>
        <taxon>Tracheophyta</taxon>
        <taxon>Spermatophyta</taxon>
        <taxon>Magnoliopsida</taxon>
        <taxon>eudicotyledons</taxon>
        <taxon>Gunneridae</taxon>
        <taxon>Pentapetalae</taxon>
        <taxon>rosids</taxon>
        <taxon>fabids</taxon>
        <taxon>Fabales</taxon>
        <taxon>Fabaceae</taxon>
        <taxon>Papilionoideae</taxon>
        <taxon>50 kb inversion clade</taxon>
        <taxon>dalbergioids sensu lato</taxon>
        <taxon>Dalbergieae</taxon>
        <taxon>Pterocarpus clade</taxon>
        <taxon>Stylosanthes</taxon>
    </lineage>
</organism>
<dbReference type="Proteomes" id="UP001341840">
    <property type="component" value="Unassembled WGS sequence"/>
</dbReference>
<feature type="region of interest" description="Disordered" evidence="1">
    <location>
        <begin position="42"/>
        <end position="63"/>
    </location>
</feature>
<evidence type="ECO:0000313" key="3">
    <source>
        <dbReference type="Proteomes" id="UP001341840"/>
    </source>
</evidence>
<feature type="non-terminal residue" evidence="2">
    <location>
        <position position="1"/>
    </location>
</feature>
<gene>
    <name evidence="2" type="ORF">PIB30_077146</name>
</gene>
<sequence>NDNPLTWYYLESDTLVGVLRIERFAASSPFFIKVRHQPTYCQPTTSHHHPGFLHQPPPPTQSPSHLVVVATTLSEQGSAVPAQSQSMSEATTLPWIASPSQPSVVRRPPSFVVRHP</sequence>
<comment type="caution">
    <text evidence="2">The sequence shown here is derived from an EMBL/GenBank/DDBJ whole genome shotgun (WGS) entry which is preliminary data.</text>
</comment>
<name>A0ABU6RR96_9FABA</name>
<protein>
    <submittedName>
        <fullName evidence="2">Uncharacterized protein</fullName>
    </submittedName>
</protein>